<name>A0ABD3G3Y8_9STRA</name>
<evidence type="ECO:0000256" key="3">
    <source>
        <dbReference type="ARBA" id="ARBA00022525"/>
    </source>
</evidence>
<gene>
    <name evidence="7" type="ORF">V7S43_002008</name>
</gene>
<feature type="signal peptide" evidence="5">
    <location>
        <begin position="1"/>
        <end position="17"/>
    </location>
</feature>
<feature type="region of interest" description="Disordered" evidence="4">
    <location>
        <begin position="52"/>
        <end position="77"/>
    </location>
</feature>
<protein>
    <recommendedName>
        <fullName evidence="6">Crinkler effector protein N-terminal domain-containing protein</fullName>
    </recommendedName>
</protein>
<keyword evidence="8" id="KW-1185">Reference proteome</keyword>
<sequence length="326" mass="36719">MVYLFCAIVGVVGSVFPVDIDVSKPVGALKTAIKDDNPNTFQCDAQAAALSVEEGRGRSGGSEKTNSASRNRPNKKIGDFFGNAPTEEVIHVLVVARSHVSVATRLDCSAEWLTEFLSKEVKFHLLPPVASLKEFVKQALPVKIPMESKVLTSWSFYLNNHDQDQLFTTDDVASCEKIETKVKNMLDPLRSGDTASSFIWFWDTMIRSLLGFLFVFADYGRNTCENSSTERKLPDFVFLLNDVCVFRGEEEEPRVNITSPRDEMCENLVWMYGSVPYVFAYAASATRSVYLLSFVNPPRRLKSRAFLSKHLTWSVDQIDFVLFSRF</sequence>
<evidence type="ECO:0000256" key="1">
    <source>
        <dbReference type="ARBA" id="ARBA00004340"/>
    </source>
</evidence>
<dbReference type="Proteomes" id="UP001632037">
    <property type="component" value="Unassembled WGS sequence"/>
</dbReference>
<evidence type="ECO:0000256" key="5">
    <source>
        <dbReference type="SAM" id="SignalP"/>
    </source>
</evidence>
<feature type="chain" id="PRO_5044798541" description="Crinkler effector protein N-terminal domain-containing protein" evidence="5">
    <location>
        <begin position="18"/>
        <end position="326"/>
    </location>
</feature>
<feature type="domain" description="Crinkler effector protein N-terminal" evidence="6">
    <location>
        <begin position="3"/>
        <end position="95"/>
    </location>
</feature>
<evidence type="ECO:0000313" key="7">
    <source>
        <dbReference type="EMBL" id="KAL3672715.1"/>
    </source>
</evidence>
<evidence type="ECO:0000259" key="6">
    <source>
        <dbReference type="Pfam" id="PF20147"/>
    </source>
</evidence>
<dbReference type="GO" id="GO:0005576">
    <property type="term" value="C:extracellular region"/>
    <property type="evidence" value="ECO:0007669"/>
    <property type="project" value="UniProtKB-SubCell"/>
</dbReference>
<dbReference type="InterPro" id="IPR045379">
    <property type="entry name" value="Crinkler_N"/>
</dbReference>
<keyword evidence="3" id="KW-0964">Secreted</keyword>
<dbReference type="Pfam" id="PF20147">
    <property type="entry name" value="Crinkler"/>
    <property type="match status" value="1"/>
</dbReference>
<evidence type="ECO:0000256" key="4">
    <source>
        <dbReference type="SAM" id="MobiDB-lite"/>
    </source>
</evidence>
<proteinExistence type="predicted"/>
<dbReference type="EMBL" id="JBIMZQ010000003">
    <property type="protein sequence ID" value="KAL3672715.1"/>
    <property type="molecule type" value="Genomic_DNA"/>
</dbReference>
<accession>A0ABD3G3Y8</accession>
<keyword evidence="5" id="KW-0732">Signal</keyword>
<comment type="subcellular location">
    <subcellularLocation>
        <location evidence="1">Host cell</location>
    </subcellularLocation>
    <subcellularLocation>
        <location evidence="2">Secreted</location>
    </subcellularLocation>
</comment>
<reference evidence="7 8" key="1">
    <citation type="submission" date="2024-09" db="EMBL/GenBank/DDBJ databases">
        <title>Genome sequencing and assembly of Phytophthora oleae, isolate VK10A, causative agent of rot of olive drupes.</title>
        <authorList>
            <person name="Conti Taguali S."/>
            <person name="Riolo M."/>
            <person name="La Spada F."/>
            <person name="Cacciola S.O."/>
            <person name="Dionisio G."/>
        </authorList>
    </citation>
    <scope>NUCLEOTIDE SEQUENCE [LARGE SCALE GENOMIC DNA]</scope>
    <source>
        <strain evidence="7 8">VK10A</strain>
    </source>
</reference>
<evidence type="ECO:0000256" key="2">
    <source>
        <dbReference type="ARBA" id="ARBA00004613"/>
    </source>
</evidence>
<comment type="caution">
    <text evidence="7">The sequence shown here is derived from an EMBL/GenBank/DDBJ whole genome shotgun (WGS) entry which is preliminary data.</text>
</comment>
<organism evidence="7 8">
    <name type="scientific">Phytophthora oleae</name>
    <dbReference type="NCBI Taxonomy" id="2107226"/>
    <lineage>
        <taxon>Eukaryota</taxon>
        <taxon>Sar</taxon>
        <taxon>Stramenopiles</taxon>
        <taxon>Oomycota</taxon>
        <taxon>Peronosporomycetes</taxon>
        <taxon>Peronosporales</taxon>
        <taxon>Peronosporaceae</taxon>
        <taxon>Phytophthora</taxon>
    </lineage>
</organism>
<evidence type="ECO:0000313" key="8">
    <source>
        <dbReference type="Proteomes" id="UP001632037"/>
    </source>
</evidence>
<dbReference type="GO" id="GO:0043657">
    <property type="term" value="C:host cell"/>
    <property type="evidence" value="ECO:0007669"/>
    <property type="project" value="UniProtKB-SubCell"/>
</dbReference>
<dbReference type="AlphaFoldDB" id="A0ABD3G3Y8"/>